<evidence type="ECO:0000256" key="3">
    <source>
        <dbReference type="SAM" id="MobiDB-lite"/>
    </source>
</evidence>
<feature type="region of interest" description="Disordered" evidence="3">
    <location>
        <begin position="95"/>
        <end position="121"/>
    </location>
</feature>
<proteinExistence type="predicted"/>
<evidence type="ECO:0008006" key="5">
    <source>
        <dbReference type="Google" id="ProtNLM"/>
    </source>
</evidence>
<sequence length="169" mass="18353">MLAALVLAGGGSSSFAQETEALRIDVTLDEYSFLPDPLRIPAGREVTLVIRNVGRVSHEFMAGREPEGNDFIHDLFGGLHVNIEEVDNTDVGHAHQADAASHAEHAEENADDAHAHDEGHEHGTMVEARAGQTFVMTFTLPEDRRGEWTTGCFLAGHYEAGMHGTLIVE</sequence>
<keyword evidence="2" id="KW-0186">Copper</keyword>
<reference evidence="4" key="1">
    <citation type="submission" date="2018-05" db="EMBL/GenBank/DDBJ databases">
        <authorList>
            <person name="Lanie J.A."/>
            <person name="Ng W.-L."/>
            <person name="Kazmierczak K.M."/>
            <person name="Andrzejewski T.M."/>
            <person name="Davidsen T.M."/>
            <person name="Wayne K.J."/>
            <person name="Tettelin H."/>
            <person name="Glass J.I."/>
            <person name="Rusch D."/>
            <person name="Podicherti R."/>
            <person name="Tsui H.-C.T."/>
            <person name="Winkler M.E."/>
        </authorList>
    </citation>
    <scope>NUCLEOTIDE SEQUENCE</scope>
</reference>
<evidence type="ECO:0000313" key="4">
    <source>
        <dbReference type="EMBL" id="SVA63646.1"/>
    </source>
</evidence>
<dbReference type="InterPro" id="IPR008972">
    <property type="entry name" value="Cupredoxin"/>
</dbReference>
<organism evidence="4">
    <name type="scientific">marine metagenome</name>
    <dbReference type="NCBI Taxonomy" id="408172"/>
    <lineage>
        <taxon>unclassified sequences</taxon>
        <taxon>metagenomes</taxon>
        <taxon>ecological metagenomes</taxon>
    </lineage>
</organism>
<protein>
    <recommendedName>
        <fullName evidence="5">EfeO-type cupredoxin-like domain-containing protein</fullName>
    </recommendedName>
</protein>
<dbReference type="Gene3D" id="2.60.40.420">
    <property type="entry name" value="Cupredoxins - blue copper proteins"/>
    <property type="match status" value="1"/>
</dbReference>
<dbReference type="EMBL" id="UINC01015038">
    <property type="protein sequence ID" value="SVA63646.1"/>
    <property type="molecule type" value="Genomic_DNA"/>
</dbReference>
<gene>
    <name evidence="4" type="ORF">METZ01_LOCUS116500</name>
</gene>
<dbReference type="AlphaFoldDB" id="A0A381XFX8"/>
<keyword evidence="1" id="KW-0479">Metal-binding</keyword>
<evidence type="ECO:0000256" key="1">
    <source>
        <dbReference type="ARBA" id="ARBA00022723"/>
    </source>
</evidence>
<accession>A0A381XFX8</accession>
<name>A0A381XFX8_9ZZZZ</name>
<dbReference type="GO" id="GO:0046872">
    <property type="term" value="F:metal ion binding"/>
    <property type="evidence" value="ECO:0007669"/>
    <property type="project" value="UniProtKB-KW"/>
</dbReference>
<dbReference type="PANTHER" id="PTHR38439:SF3">
    <property type="entry name" value="COPPER-RESISTANT CUPROPROTEIN COPI"/>
    <property type="match status" value="1"/>
</dbReference>
<evidence type="ECO:0000256" key="2">
    <source>
        <dbReference type="ARBA" id="ARBA00023008"/>
    </source>
</evidence>
<dbReference type="SUPFAM" id="SSF49503">
    <property type="entry name" value="Cupredoxins"/>
    <property type="match status" value="1"/>
</dbReference>
<dbReference type="InterPro" id="IPR050845">
    <property type="entry name" value="Cu-binding_ET"/>
</dbReference>
<dbReference type="PANTHER" id="PTHR38439">
    <property type="entry name" value="AURACYANIN-B"/>
    <property type="match status" value="1"/>
</dbReference>